<dbReference type="AlphaFoldDB" id="A0ABD1MZW5"/>
<name>A0ABD1MZW5_9FABA</name>
<dbReference type="EMBL" id="JBGMDY010000003">
    <property type="protein sequence ID" value="KAL2341374.1"/>
    <property type="molecule type" value="Genomic_DNA"/>
</dbReference>
<protein>
    <submittedName>
        <fullName evidence="1">Uncharacterized protein</fullName>
    </submittedName>
</protein>
<dbReference type="Proteomes" id="UP001603857">
    <property type="component" value="Unassembled WGS sequence"/>
</dbReference>
<evidence type="ECO:0000313" key="1">
    <source>
        <dbReference type="EMBL" id="KAL2341374.1"/>
    </source>
</evidence>
<proteinExistence type="predicted"/>
<accession>A0ABD1MZW5</accession>
<comment type="caution">
    <text evidence="1">The sequence shown here is derived from an EMBL/GenBank/DDBJ whole genome shotgun (WGS) entry which is preliminary data.</text>
</comment>
<reference evidence="1 2" key="1">
    <citation type="submission" date="2024-08" db="EMBL/GenBank/DDBJ databases">
        <title>Insights into the chromosomal genome structure of Flemingia macrophylla.</title>
        <authorList>
            <person name="Ding Y."/>
            <person name="Zhao Y."/>
            <person name="Bi W."/>
            <person name="Wu M."/>
            <person name="Zhao G."/>
            <person name="Gong Y."/>
            <person name="Li W."/>
            <person name="Zhang P."/>
        </authorList>
    </citation>
    <scope>NUCLEOTIDE SEQUENCE [LARGE SCALE GENOMIC DNA]</scope>
    <source>
        <strain evidence="1">DYQJB</strain>
        <tissue evidence="1">Leaf</tissue>
    </source>
</reference>
<organism evidence="1 2">
    <name type="scientific">Flemingia macrophylla</name>
    <dbReference type="NCBI Taxonomy" id="520843"/>
    <lineage>
        <taxon>Eukaryota</taxon>
        <taxon>Viridiplantae</taxon>
        <taxon>Streptophyta</taxon>
        <taxon>Embryophyta</taxon>
        <taxon>Tracheophyta</taxon>
        <taxon>Spermatophyta</taxon>
        <taxon>Magnoliopsida</taxon>
        <taxon>eudicotyledons</taxon>
        <taxon>Gunneridae</taxon>
        <taxon>Pentapetalae</taxon>
        <taxon>rosids</taxon>
        <taxon>fabids</taxon>
        <taxon>Fabales</taxon>
        <taxon>Fabaceae</taxon>
        <taxon>Papilionoideae</taxon>
        <taxon>50 kb inversion clade</taxon>
        <taxon>NPAAA clade</taxon>
        <taxon>indigoferoid/millettioid clade</taxon>
        <taxon>Phaseoleae</taxon>
        <taxon>Flemingia</taxon>
    </lineage>
</organism>
<gene>
    <name evidence="1" type="ORF">Fmac_009314</name>
</gene>
<evidence type="ECO:0000313" key="2">
    <source>
        <dbReference type="Proteomes" id="UP001603857"/>
    </source>
</evidence>
<sequence length="61" mass="7471">MLLLERIKSFLQFGKLFSDQSFFLNYNIIVQLSDTVKRNKIIVKEPCSRQWRTVFYFFLPY</sequence>
<keyword evidence="2" id="KW-1185">Reference proteome</keyword>